<dbReference type="PANTHER" id="PTHR33169">
    <property type="entry name" value="PADR-FAMILY TRANSCRIPTIONAL REGULATOR"/>
    <property type="match status" value="1"/>
</dbReference>
<comment type="caution">
    <text evidence="2">The sequence shown here is derived from an EMBL/GenBank/DDBJ whole genome shotgun (WGS) entry which is preliminary data.</text>
</comment>
<evidence type="ECO:0000313" key="3">
    <source>
        <dbReference type="Proteomes" id="UP000032702"/>
    </source>
</evidence>
<gene>
    <name evidence="2" type="ORF">STIAU_0413</name>
</gene>
<dbReference type="PATRIC" id="fig|378806.16.peg.3743"/>
<dbReference type="InterPro" id="IPR005149">
    <property type="entry name" value="Tscrpt_reg_PadR_N"/>
</dbReference>
<proteinExistence type="predicted"/>
<dbReference type="InterPro" id="IPR036388">
    <property type="entry name" value="WH-like_DNA-bd_sf"/>
</dbReference>
<evidence type="ECO:0000313" key="2">
    <source>
        <dbReference type="EMBL" id="EAU64770.1"/>
    </source>
</evidence>
<feature type="domain" description="Transcription regulator PadR N-terminal" evidence="1">
    <location>
        <begin position="73"/>
        <end position="140"/>
    </location>
</feature>
<organism evidence="2 3">
    <name type="scientific">Stigmatella aurantiaca (strain DW4/3-1)</name>
    <dbReference type="NCBI Taxonomy" id="378806"/>
    <lineage>
        <taxon>Bacteria</taxon>
        <taxon>Pseudomonadati</taxon>
        <taxon>Myxococcota</taxon>
        <taxon>Myxococcia</taxon>
        <taxon>Myxococcales</taxon>
        <taxon>Cystobacterineae</taxon>
        <taxon>Archangiaceae</taxon>
        <taxon>Stigmatella</taxon>
    </lineage>
</organism>
<dbReference type="InterPro" id="IPR052509">
    <property type="entry name" value="Metal_resp_DNA-bind_regulator"/>
</dbReference>
<dbReference type="AlphaFoldDB" id="Q08WA9"/>
<sequence length="159" mass="17754">MQWIVTQAYASGAGLEEFGPLLLRCQRLGYADMSHRINVACLYVQSLPRFPEKARQAFAMLDGVEQTDSHVSGKSYGLKIIERVNERTKGAIQLNEGSVYPALKALEREGLLRSFDGEPMPERGGRPRRYYEITGEGLRVANEQRAAVIGLWEPAWVGA</sequence>
<dbReference type="SUPFAM" id="SSF46785">
    <property type="entry name" value="Winged helix' DNA-binding domain"/>
    <property type="match status" value="1"/>
</dbReference>
<dbReference type="PANTHER" id="PTHR33169:SF14">
    <property type="entry name" value="TRANSCRIPTIONAL REGULATOR RV3488"/>
    <property type="match status" value="1"/>
</dbReference>
<reference evidence="2 3" key="1">
    <citation type="submission" date="2006-04" db="EMBL/GenBank/DDBJ databases">
        <authorList>
            <person name="Nierman W.C."/>
        </authorList>
    </citation>
    <scope>NUCLEOTIDE SEQUENCE [LARGE SCALE GENOMIC DNA]</scope>
    <source>
        <strain evidence="2 3">DW4/3-1</strain>
    </source>
</reference>
<evidence type="ECO:0000259" key="1">
    <source>
        <dbReference type="Pfam" id="PF03551"/>
    </source>
</evidence>
<name>Q08WA9_STIAD</name>
<protein>
    <submittedName>
        <fullName evidence="2">Transcriptional regulator, PadR family protein</fullName>
    </submittedName>
</protein>
<dbReference type="Proteomes" id="UP000032702">
    <property type="component" value="Unassembled WGS sequence"/>
</dbReference>
<dbReference type="Pfam" id="PF03551">
    <property type="entry name" value="PadR"/>
    <property type="match status" value="1"/>
</dbReference>
<dbReference type="InterPro" id="IPR036390">
    <property type="entry name" value="WH_DNA-bd_sf"/>
</dbReference>
<dbReference type="EMBL" id="AAMD01000104">
    <property type="protein sequence ID" value="EAU64770.1"/>
    <property type="molecule type" value="Genomic_DNA"/>
</dbReference>
<accession>Q08WA9</accession>
<dbReference type="Gene3D" id="1.10.10.10">
    <property type="entry name" value="Winged helix-like DNA-binding domain superfamily/Winged helix DNA-binding domain"/>
    <property type="match status" value="1"/>
</dbReference>